<proteinExistence type="predicted"/>
<dbReference type="Proteomes" id="UP000236291">
    <property type="component" value="Unassembled WGS sequence"/>
</dbReference>
<dbReference type="AlphaFoldDB" id="A0A2K3LQP9"/>
<feature type="binding site" evidence="12">
    <location>
        <position position="158"/>
    </location>
    <ligand>
        <name>ATP</name>
        <dbReference type="ChEBI" id="CHEBI:30616"/>
    </ligand>
</feature>
<keyword evidence="9" id="KW-0472">Membrane</keyword>
<evidence type="ECO:0000256" key="9">
    <source>
        <dbReference type="ARBA" id="ARBA00023136"/>
    </source>
</evidence>
<comment type="catalytic activity">
    <reaction evidence="10">
        <text>L-threonyl-[protein] + ATP = O-phospho-L-threonyl-[protein] + ADP + H(+)</text>
        <dbReference type="Rhea" id="RHEA:46608"/>
        <dbReference type="Rhea" id="RHEA-COMP:11060"/>
        <dbReference type="Rhea" id="RHEA-COMP:11605"/>
        <dbReference type="ChEBI" id="CHEBI:15378"/>
        <dbReference type="ChEBI" id="CHEBI:30013"/>
        <dbReference type="ChEBI" id="CHEBI:30616"/>
        <dbReference type="ChEBI" id="CHEBI:61977"/>
        <dbReference type="ChEBI" id="CHEBI:456216"/>
        <dbReference type="EC" id="2.7.11.1"/>
    </reaction>
</comment>
<keyword evidence="6 14" id="KW-0418">Kinase</keyword>
<feature type="domain" description="Protein kinase" evidence="13">
    <location>
        <begin position="130"/>
        <end position="454"/>
    </location>
</feature>
<dbReference type="Gene3D" id="1.10.510.10">
    <property type="entry name" value="Transferase(Phosphotransferase) domain 1"/>
    <property type="match status" value="1"/>
</dbReference>
<dbReference type="GO" id="GO:0004674">
    <property type="term" value="F:protein serine/threonine kinase activity"/>
    <property type="evidence" value="ECO:0007669"/>
    <property type="project" value="UniProtKB-KW"/>
</dbReference>
<keyword evidence="14" id="KW-0675">Receptor</keyword>
<evidence type="ECO:0000259" key="13">
    <source>
        <dbReference type="PROSITE" id="PS50011"/>
    </source>
</evidence>
<feature type="non-terminal residue" evidence="14">
    <location>
        <position position="513"/>
    </location>
</feature>
<dbReference type="EC" id="2.7.11.1" evidence="1"/>
<evidence type="ECO:0000256" key="3">
    <source>
        <dbReference type="ARBA" id="ARBA00022679"/>
    </source>
</evidence>
<evidence type="ECO:0000256" key="11">
    <source>
        <dbReference type="ARBA" id="ARBA00048679"/>
    </source>
</evidence>
<dbReference type="PROSITE" id="PS50011">
    <property type="entry name" value="PROTEIN_KINASE_DOM"/>
    <property type="match status" value="1"/>
</dbReference>
<name>A0A2K3LQP9_TRIPR</name>
<protein>
    <recommendedName>
        <fullName evidence="1">non-specific serine/threonine protein kinase</fullName>
        <ecNumber evidence="1">2.7.11.1</ecNumber>
    </recommendedName>
</protein>
<dbReference type="InterPro" id="IPR011009">
    <property type="entry name" value="Kinase-like_dom_sf"/>
</dbReference>
<keyword evidence="4" id="KW-0812">Transmembrane</keyword>
<accession>A0A2K3LQP9</accession>
<evidence type="ECO:0000313" key="14">
    <source>
        <dbReference type="EMBL" id="PNX80839.1"/>
    </source>
</evidence>
<dbReference type="InterPro" id="IPR008271">
    <property type="entry name" value="Ser/Thr_kinase_AS"/>
</dbReference>
<sequence>MGTMHNLFYGLNLSANGLIGDIPSEIGKLELLQSLDISLNNLSGSIDALEDLVSLVEVNISFNHLDGSVPTGLMKLLNSSPSSFMVLMLIILRYLHRNETKRASYPKQQSPTEMKLPDLHDRVLEATDNLNGQYIIGRGAHGIVYKAIVYRRVCAVKKIEFGWNKQKWLSIMHNEIKVLRMLRHRNLIKYCNHWIGNDYGLVIYKFIENGSLYNILHVKKPPPPLTWNVRFNIAVGIAQGLAYLHYDCVPPILHRDIKPKNILVNDNMEPVIADFGTALCKKLFEDSNSYSETRKMLSSHVVGTPGYIAPGCDDEFIFQHSLEVELCKIVFSNMFALSSTTENAYDIVPGRMSDVYSYGVVLLEIITRKKLLVPSTNNEAKETHIVTWVRSVILETGKIENIVDPYLTSAFPNSVALAKQVNAVTSLALQCTEKDPRRRPTMKDVIAFFNMNLFKLRCDEVDYRDGLSIKPIGNGKIQSEKVIGVANLVVPKITYAWPSLIFLPSITGPILTK</sequence>
<dbReference type="Gene3D" id="3.30.200.20">
    <property type="entry name" value="Phosphorylase Kinase, domain 1"/>
    <property type="match status" value="1"/>
</dbReference>
<reference evidence="14 15" key="2">
    <citation type="journal article" date="2017" name="Front. Plant Sci.">
        <title>Gene Classification and Mining of Molecular Markers Useful in Red Clover (Trifolium pratense) Breeding.</title>
        <authorList>
            <person name="Istvanek J."/>
            <person name="Dluhosova J."/>
            <person name="Dluhos P."/>
            <person name="Patkova L."/>
            <person name="Nedelnik J."/>
            <person name="Repkova J."/>
        </authorList>
    </citation>
    <scope>NUCLEOTIDE SEQUENCE [LARGE SCALE GENOMIC DNA]</scope>
    <source>
        <strain evidence="15">cv. Tatra</strain>
        <tissue evidence="14">Young leaves</tissue>
    </source>
</reference>
<dbReference type="STRING" id="57577.A0A2K3LQP9"/>
<evidence type="ECO:0000256" key="12">
    <source>
        <dbReference type="PROSITE-ProRule" id="PRU10141"/>
    </source>
</evidence>
<dbReference type="InterPro" id="IPR051420">
    <property type="entry name" value="Ser_Thr_Kinases_DiverseReg"/>
</dbReference>
<dbReference type="InterPro" id="IPR032675">
    <property type="entry name" value="LRR_dom_sf"/>
</dbReference>
<evidence type="ECO:0000256" key="7">
    <source>
        <dbReference type="ARBA" id="ARBA00022840"/>
    </source>
</evidence>
<dbReference type="SUPFAM" id="SSF56112">
    <property type="entry name" value="Protein kinase-like (PK-like)"/>
    <property type="match status" value="1"/>
</dbReference>
<evidence type="ECO:0000256" key="1">
    <source>
        <dbReference type="ARBA" id="ARBA00012513"/>
    </source>
</evidence>
<gene>
    <name evidence="14" type="ORF">L195_g036851</name>
</gene>
<dbReference type="Pfam" id="PF00069">
    <property type="entry name" value="Pkinase"/>
    <property type="match status" value="1"/>
</dbReference>
<dbReference type="GO" id="GO:0005524">
    <property type="term" value="F:ATP binding"/>
    <property type="evidence" value="ECO:0007669"/>
    <property type="project" value="UniProtKB-UniRule"/>
</dbReference>
<evidence type="ECO:0000256" key="8">
    <source>
        <dbReference type="ARBA" id="ARBA00022989"/>
    </source>
</evidence>
<dbReference type="PROSITE" id="PS00107">
    <property type="entry name" value="PROTEIN_KINASE_ATP"/>
    <property type="match status" value="1"/>
</dbReference>
<evidence type="ECO:0000256" key="5">
    <source>
        <dbReference type="ARBA" id="ARBA00022741"/>
    </source>
</evidence>
<dbReference type="InterPro" id="IPR017441">
    <property type="entry name" value="Protein_kinase_ATP_BS"/>
</dbReference>
<dbReference type="SMART" id="SM00220">
    <property type="entry name" value="S_TKc"/>
    <property type="match status" value="1"/>
</dbReference>
<reference evidence="14 15" key="1">
    <citation type="journal article" date="2014" name="Am. J. Bot.">
        <title>Genome assembly and annotation for red clover (Trifolium pratense; Fabaceae).</title>
        <authorList>
            <person name="Istvanek J."/>
            <person name="Jaros M."/>
            <person name="Krenek A."/>
            <person name="Repkova J."/>
        </authorList>
    </citation>
    <scope>NUCLEOTIDE SEQUENCE [LARGE SCALE GENOMIC DNA]</scope>
    <source>
        <strain evidence="15">cv. Tatra</strain>
        <tissue evidence="14">Young leaves</tissue>
    </source>
</reference>
<keyword evidence="8" id="KW-1133">Transmembrane helix</keyword>
<evidence type="ECO:0000256" key="6">
    <source>
        <dbReference type="ARBA" id="ARBA00022777"/>
    </source>
</evidence>
<dbReference type="Gene3D" id="3.80.10.10">
    <property type="entry name" value="Ribonuclease Inhibitor"/>
    <property type="match status" value="1"/>
</dbReference>
<evidence type="ECO:0000256" key="10">
    <source>
        <dbReference type="ARBA" id="ARBA00047899"/>
    </source>
</evidence>
<keyword evidence="5 12" id="KW-0547">Nucleotide-binding</keyword>
<dbReference type="PANTHER" id="PTHR48005:SF65">
    <property type="entry name" value="LEUCINE-RICH REPEAT RECEPTOR-LIKE SERINE_THREONINE_TYROSINE-PROTEIN KINASE SOBIR1"/>
    <property type="match status" value="1"/>
</dbReference>
<evidence type="ECO:0000256" key="2">
    <source>
        <dbReference type="ARBA" id="ARBA00022527"/>
    </source>
</evidence>
<dbReference type="InterPro" id="IPR000719">
    <property type="entry name" value="Prot_kinase_dom"/>
</dbReference>
<organism evidence="14 15">
    <name type="scientific">Trifolium pratense</name>
    <name type="common">Red clover</name>
    <dbReference type="NCBI Taxonomy" id="57577"/>
    <lineage>
        <taxon>Eukaryota</taxon>
        <taxon>Viridiplantae</taxon>
        <taxon>Streptophyta</taxon>
        <taxon>Embryophyta</taxon>
        <taxon>Tracheophyta</taxon>
        <taxon>Spermatophyta</taxon>
        <taxon>Magnoliopsida</taxon>
        <taxon>eudicotyledons</taxon>
        <taxon>Gunneridae</taxon>
        <taxon>Pentapetalae</taxon>
        <taxon>rosids</taxon>
        <taxon>fabids</taxon>
        <taxon>Fabales</taxon>
        <taxon>Fabaceae</taxon>
        <taxon>Papilionoideae</taxon>
        <taxon>50 kb inversion clade</taxon>
        <taxon>NPAAA clade</taxon>
        <taxon>Hologalegina</taxon>
        <taxon>IRL clade</taxon>
        <taxon>Trifolieae</taxon>
        <taxon>Trifolium</taxon>
    </lineage>
</organism>
<dbReference type="PROSITE" id="PS00108">
    <property type="entry name" value="PROTEIN_KINASE_ST"/>
    <property type="match status" value="1"/>
</dbReference>
<keyword evidence="2" id="KW-0723">Serine/threonine-protein kinase</keyword>
<keyword evidence="7 12" id="KW-0067">ATP-binding</keyword>
<comment type="caution">
    <text evidence="14">The sequence shown here is derived from an EMBL/GenBank/DDBJ whole genome shotgun (WGS) entry which is preliminary data.</text>
</comment>
<dbReference type="PANTHER" id="PTHR48005">
    <property type="entry name" value="LEUCINE RICH REPEAT KINASE 2"/>
    <property type="match status" value="1"/>
</dbReference>
<comment type="catalytic activity">
    <reaction evidence="11">
        <text>L-seryl-[protein] + ATP = O-phospho-L-seryl-[protein] + ADP + H(+)</text>
        <dbReference type="Rhea" id="RHEA:17989"/>
        <dbReference type="Rhea" id="RHEA-COMP:9863"/>
        <dbReference type="Rhea" id="RHEA-COMP:11604"/>
        <dbReference type="ChEBI" id="CHEBI:15378"/>
        <dbReference type="ChEBI" id="CHEBI:29999"/>
        <dbReference type="ChEBI" id="CHEBI:30616"/>
        <dbReference type="ChEBI" id="CHEBI:83421"/>
        <dbReference type="ChEBI" id="CHEBI:456216"/>
        <dbReference type="EC" id="2.7.11.1"/>
    </reaction>
</comment>
<dbReference type="EMBL" id="ASHM01038726">
    <property type="protein sequence ID" value="PNX80839.1"/>
    <property type="molecule type" value="Genomic_DNA"/>
</dbReference>
<evidence type="ECO:0000256" key="4">
    <source>
        <dbReference type="ARBA" id="ARBA00022692"/>
    </source>
</evidence>
<evidence type="ECO:0000313" key="15">
    <source>
        <dbReference type="Proteomes" id="UP000236291"/>
    </source>
</evidence>
<dbReference type="SUPFAM" id="SSF52058">
    <property type="entry name" value="L domain-like"/>
    <property type="match status" value="1"/>
</dbReference>
<keyword evidence="3" id="KW-0808">Transferase</keyword>